<keyword evidence="1" id="KW-0472">Membrane</keyword>
<feature type="transmembrane region" description="Helical" evidence="1">
    <location>
        <begin position="183"/>
        <end position="203"/>
    </location>
</feature>
<keyword evidence="1" id="KW-0812">Transmembrane</keyword>
<dbReference type="AlphaFoldDB" id="A0AAD0UD97"/>
<dbReference type="Proteomes" id="UP000269199">
    <property type="component" value="Chromosome"/>
</dbReference>
<organism evidence="2 3">
    <name type="scientific">Herbaspirillum rubrisubalbicans</name>
    <dbReference type="NCBI Taxonomy" id="80842"/>
    <lineage>
        <taxon>Bacteria</taxon>
        <taxon>Pseudomonadati</taxon>
        <taxon>Pseudomonadota</taxon>
        <taxon>Betaproteobacteria</taxon>
        <taxon>Burkholderiales</taxon>
        <taxon>Oxalobacteraceae</taxon>
        <taxon>Herbaspirillum</taxon>
    </lineage>
</organism>
<accession>A0AAD0UD97</accession>
<protein>
    <submittedName>
        <fullName evidence="2">Uncharacterized protein</fullName>
    </submittedName>
</protein>
<feature type="transmembrane region" description="Helical" evidence="1">
    <location>
        <begin position="93"/>
        <end position="113"/>
    </location>
</feature>
<evidence type="ECO:0000256" key="1">
    <source>
        <dbReference type="SAM" id="Phobius"/>
    </source>
</evidence>
<evidence type="ECO:0000313" key="2">
    <source>
        <dbReference type="EMBL" id="AYR25420.1"/>
    </source>
</evidence>
<feature type="transmembrane region" description="Helical" evidence="1">
    <location>
        <begin position="359"/>
        <end position="377"/>
    </location>
</feature>
<reference evidence="2 3" key="1">
    <citation type="submission" date="2017-11" db="EMBL/GenBank/DDBJ databases">
        <title>Complete genome sequence of Herbaspirillum rubrisubalbicans DSM 11543.</title>
        <authorList>
            <person name="Chen M."/>
            <person name="An Q."/>
        </authorList>
    </citation>
    <scope>NUCLEOTIDE SEQUENCE [LARGE SCALE GENOMIC DNA]</scope>
    <source>
        <strain evidence="2 3">DSM 11543</strain>
    </source>
</reference>
<sequence length="398" mass="44089">MAVGVFTQVHFTEALHLGIAVTDVSALAHSLSEVYDLNTFLYIKRYDLGGLMLLYAPGYRISPSLYLTINALLFIVSALIYKRLIVDRISAGGSLTIAMLGLLGNPFFLLNMAGPNKELPLLLLTLLLAFNLTNKTKGWFWKCTLIAGLAAFFRDGYGMLLMIFVFVYYLANIPRWQLPMHAKVIFICLVISAGTALFAHPLAEWLPFVRRNLSVASLLPHDAAAGAANNAITWLDIIKVFVQWGRHLVLNATSLSLFPMLTQQNGSIYWIGVSYTIFGILNLVACICAIFTLVSTVNADTDVTQQLDTLTLVRILSVIWLGLFVLMSASAYIQPRYQMTILPTGLAAAALHTRHVRRAILWVPIVLVLGFLASRYAHGLLPPSVPFDFFPVNPYIPR</sequence>
<name>A0AAD0UD97_9BURK</name>
<gene>
    <name evidence="2" type="ORF">RC54_17050</name>
</gene>
<feature type="transmembrane region" description="Helical" evidence="1">
    <location>
        <begin position="268"/>
        <end position="292"/>
    </location>
</feature>
<feature type="transmembrane region" description="Helical" evidence="1">
    <location>
        <begin position="61"/>
        <end position="81"/>
    </location>
</feature>
<feature type="transmembrane region" description="Helical" evidence="1">
    <location>
        <begin position="312"/>
        <end position="333"/>
    </location>
</feature>
<evidence type="ECO:0000313" key="3">
    <source>
        <dbReference type="Proteomes" id="UP000269199"/>
    </source>
</evidence>
<feature type="transmembrane region" description="Helical" evidence="1">
    <location>
        <begin position="146"/>
        <end position="171"/>
    </location>
</feature>
<proteinExistence type="predicted"/>
<dbReference type="EMBL" id="CP024996">
    <property type="protein sequence ID" value="AYR25420.1"/>
    <property type="molecule type" value="Genomic_DNA"/>
</dbReference>
<keyword evidence="1" id="KW-1133">Transmembrane helix</keyword>